<dbReference type="Proteomes" id="UP000679725">
    <property type="component" value="Unassembled WGS sequence"/>
</dbReference>
<keyword evidence="3" id="KW-1185">Reference proteome</keyword>
<gene>
    <name evidence="2" type="ORF">DYBT9623_04553</name>
</gene>
<proteinExistence type="predicted"/>
<accession>A0ABM8UWY6</accession>
<dbReference type="EMBL" id="CAJRAU010000007">
    <property type="protein sequence ID" value="CAG5073025.1"/>
    <property type="molecule type" value="Genomic_DNA"/>
</dbReference>
<reference evidence="2 3" key="1">
    <citation type="submission" date="2021-04" db="EMBL/GenBank/DDBJ databases">
        <authorList>
            <person name="Rodrigo-Torres L."/>
            <person name="Arahal R. D."/>
            <person name="Lucena T."/>
        </authorList>
    </citation>
    <scope>NUCLEOTIDE SEQUENCE [LARGE SCALE GENOMIC DNA]</scope>
    <source>
        <strain evidence="2 3">CECT 9623</strain>
    </source>
</reference>
<organism evidence="2 3">
    <name type="scientific">Dyadobacter linearis</name>
    <dbReference type="NCBI Taxonomy" id="2823330"/>
    <lineage>
        <taxon>Bacteria</taxon>
        <taxon>Pseudomonadati</taxon>
        <taxon>Bacteroidota</taxon>
        <taxon>Cytophagia</taxon>
        <taxon>Cytophagales</taxon>
        <taxon>Spirosomataceae</taxon>
        <taxon>Dyadobacter</taxon>
    </lineage>
</organism>
<comment type="caution">
    <text evidence="2">The sequence shown here is derived from an EMBL/GenBank/DDBJ whole genome shotgun (WGS) entry which is preliminary data.</text>
</comment>
<keyword evidence="1" id="KW-0732">Signal</keyword>
<sequence>MTKISFLLTFLAFVSFASFAQNVKISIVSPRVLDDRKAILLTREKGFAAIVHSIQLGFDTTHLKMDAHLLPDLYQLQVSKLKGSLTFFFESGTQILLDTGNVAQSVVTHSRSNLEWRQFNDSIQKPSDARANAFVVQEARMRRKNLPDSAQYWIACQTREREDLLARTAEFIRTNPQSYVSLYLLKINWYAFKNMGLLEKLDASLFKHRNYLLLKAKKQEITGTR</sequence>
<dbReference type="RefSeq" id="WP_229254802.1">
    <property type="nucleotide sequence ID" value="NZ_CAJRAU010000007.1"/>
</dbReference>
<evidence type="ECO:0000256" key="1">
    <source>
        <dbReference type="SAM" id="SignalP"/>
    </source>
</evidence>
<name>A0ABM8UWY6_9BACT</name>
<evidence type="ECO:0008006" key="4">
    <source>
        <dbReference type="Google" id="ProtNLM"/>
    </source>
</evidence>
<evidence type="ECO:0000313" key="2">
    <source>
        <dbReference type="EMBL" id="CAG5073025.1"/>
    </source>
</evidence>
<feature type="signal peptide" evidence="1">
    <location>
        <begin position="1"/>
        <end position="20"/>
    </location>
</feature>
<protein>
    <recommendedName>
        <fullName evidence="4">DUF4369 domain-containing protein</fullName>
    </recommendedName>
</protein>
<feature type="chain" id="PRO_5045429403" description="DUF4369 domain-containing protein" evidence="1">
    <location>
        <begin position="21"/>
        <end position="225"/>
    </location>
</feature>
<evidence type="ECO:0000313" key="3">
    <source>
        <dbReference type="Proteomes" id="UP000679725"/>
    </source>
</evidence>